<evidence type="ECO:0000256" key="1">
    <source>
        <dbReference type="SAM" id="MobiDB-lite"/>
    </source>
</evidence>
<feature type="region of interest" description="Disordered" evidence="1">
    <location>
        <begin position="332"/>
        <end position="351"/>
    </location>
</feature>
<proteinExistence type="predicted"/>
<evidence type="ECO:0000313" key="4">
    <source>
        <dbReference type="Proteomes" id="UP000053664"/>
    </source>
</evidence>
<dbReference type="HOGENOM" id="CLU_551088_0_0_1"/>
<name>A0A061HBC6_9BASI</name>
<dbReference type="EMBL" id="KE361631">
    <property type="protein sequence ID" value="EPQ29335.1"/>
    <property type="molecule type" value="Genomic_DNA"/>
</dbReference>
<accession>A0A061HBC6</accession>
<dbReference type="AlphaFoldDB" id="A0A061HBC6"/>
<dbReference type="Proteomes" id="UP000053664">
    <property type="component" value="Unassembled WGS sequence"/>
</dbReference>
<dbReference type="InterPro" id="IPR024630">
    <property type="entry name" value="Stc1"/>
</dbReference>
<feature type="compositionally biased region" description="Acidic residues" evidence="1">
    <location>
        <begin position="298"/>
        <end position="311"/>
    </location>
</feature>
<feature type="domain" description="Stc1" evidence="2">
    <location>
        <begin position="14"/>
        <end position="106"/>
    </location>
</feature>
<feature type="region of interest" description="Disordered" evidence="1">
    <location>
        <begin position="288"/>
        <end position="320"/>
    </location>
</feature>
<sequence length="495" mass="55300">MPQHTNVPDSHAYRCTGCKTVKPSAQFSKPQKQRFKKSYMGNSKLGADTSSLQILCKDCGQLAHNDMVRHTYKCDVCKRSMPATARFFGNAFRKAKAQQHICLKCYHTGSLEDAFHSDVDEEDEMILIDDDSGTAAFEGLPEDLEVSEDENEVVIDHDDVDAIEESRREQAEYAELITKRNTVMTPADRERVRAALNRAREELEGDYKQRKPKFVQELEQLRREARERAEKDSKPERGQRRVEAKDGKEKDDSDEEVDWYLETGHTERYGDPTDCVAWRSNTIRQALRAKAPGADGPVGEEGEDGEAEAENNGEANGETIKQFTDRLLDRHLGYDRKPRPDGSVPSAAEIHDQHFGLLVDDEVRKGKLPYRGPKKSTKEREKTWIKAIDPTAAQVRIKADEKGLARARIPHDPPPLDQLPWYVGIDKLTIGDEADAPSLGSSSIIEVDANGAPIGQAQRGSLGVKVEDGEEAWEQVGRKGKGKGKGAAKAKARAR</sequence>
<evidence type="ECO:0000313" key="3">
    <source>
        <dbReference type="EMBL" id="EPQ29335.1"/>
    </source>
</evidence>
<organism evidence="3 4">
    <name type="scientific">Pseudozyma flocculosa PF-1</name>
    <dbReference type="NCBI Taxonomy" id="1277687"/>
    <lineage>
        <taxon>Eukaryota</taxon>
        <taxon>Fungi</taxon>
        <taxon>Dikarya</taxon>
        <taxon>Basidiomycota</taxon>
        <taxon>Ustilaginomycotina</taxon>
        <taxon>Ustilaginomycetes</taxon>
        <taxon>Ustilaginales</taxon>
        <taxon>Ustilaginaceae</taxon>
        <taxon>Pseudozyma</taxon>
    </lineage>
</organism>
<feature type="region of interest" description="Disordered" evidence="1">
    <location>
        <begin position="455"/>
        <end position="495"/>
    </location>
</feature>
<feature type="compositionally biased region" description="Basic and acidic residues" evidence="1">
    <location>
        <begin position="225"/>
        <end position="251"/>
    </location>
</feature>
<protein>
    <recommendedName>
        <fullName evidence="2">Stc1 domain-containing protein</fullName>
    </recommendedName>
</protein>
<dbReference type="KEGG" id="pfp:PFL1_03090"/>
<feature type="region of interest" description="Disordered" evidence="1">
    <location>
        <begin position="225"/>
        <end position="257"/>
    </location>
</feature>
<dbReference type="RefSeq" id="XP_007878797.1">
    <property type="nucleotide sequence ID" value="XM_007880606.1"/>
</dbReference>
<gene>
    <name evidence="3" type="ORF">PFL1_03090</name>
</gene>
<dbReference type="Pfam" id="PF12898">
    <property type="entry name" value="Stc1"/>
    <property type="match status" value="1"/>
</dbReference>
<dbReference type="GeneID" id="19317201"/>
<feature type="compositionally biased region" description="Basic residues" evidence="1">
    <location>
        <begin position="478"/>
        <end position="495"/>
    </location>
</feature>
<reference evidence="3 4" key="1">
    <citation type="journal article" date="2013" name="Plant Cell">
        <title>The transition from a phytopathogenic smut ancestor to an anamorphic biocontrol agent deciphered by comparative whole-genome analysis.</title>
        <authorList>
            <person name="Lefebvre F."/>
            <person name="Joly D.L."/>
            <person name="Labbe C."/>
            <person name="Teichmann B."/>
            <person name="Linning R."/>
            <person name="Belzile F."/>
            <person name="Bakkeren G."/>
            <person name="Belanger R.R."/>
        </authorList>
    </citation>
    <scope>NUCLEOTIDE SEQUENCE [LARGE SCALE GENOMIC DNA]</scope>
    <source>
        <strain evidence="3 4">PF-1</strain>
    </source>
</reference>
<evidence type="ECO:0000259" key="2">
    <source>
        <dbReference type="Pfam" id="PF12898"/>
    </source>
</evidence>